<evidence type="ECO:0000313" key="13">
    <source>
        <dbReference type="EMBL" id="CAD2220421.1"/>
    </source>
</evidence>
<comment type="subcellular location">
    <subcellularLocation>
        <location evidence="1">Cell membrane</location>
    </subcellularLocation>
    <subcellularLocation>
        <location evidence="9">Endomembrane system</location>
        <topology evidence="9">Single-pass membrane protein</topology>
    </subcellularLocation>
</comment>
<dbReference type="GO" id="GO:0005886">
    <property type="term" value="C:plasma membrane"/>
    <property type="evidence" value="ECO:0007669"/>
    <property type="project" value="UniProtKB-SubCell"/>
</dbReference>
<dbReference type="SUPFAM" id="SSF52058">
    <property type="entry name" value="L domain-like"/>
    <property type="match status" value="1"/>
</dbReference>
<keyword evidence="4 11" id="KW-0732">Signal</keyword>
<keyword evidence="6 10" id="KW-0472">Membrane</keyword>
<evidence type="ECO:0000259" key="12">
    <source>
        <dbReference type="Pfam" id="PF08263"/>
    </source>
</evidence>
<accession>A0A7G2CNC3</accession>
<keyword evidence="14" id="KW-1185">Reference proteome</keyword>
<keyword evidence="5 10" id="KW-1133">Transmembrane helix</keyword>
<dbReference type="EMBL" id="LR877161">
    <property type="protein sequence ID" value="CAD2220421.1"/>
    <property type="molecule type" value="Genomic_DNA"/>
</dbReference>
<dbReference type="PANTHER" id="PTHR48052:SF8">
    <property type="entry name" value="LRR RECEPTOR-LIKE SERINE_THREONINE-PROTEIN KINASE FLS2"/>
    <property type="match status" value="1"/>
</dbReference>
<dbReference type="Pfam" id="PF08263">
    <property type="entry name" value="LRRNT_2"/>
    <property type="match status" value="1"/>
</dbReference>
<evidence type="ECO:0000256" key="1">
    <source>
        <dbReference type="ARBA" id="ARBA00004236"/>
    </source>
</evidence>
<name>A0A7G2CNC3_9TRYP</name>
<organism evidence="13 14">
    <name type="scientific">Angomonas deanei</name>
    <dbReference type="NCBI Taxonomy" id="59799"/>
    <lineage>
        <taxon>Eukaryota</taxon>
        <taxon>Discoba</taxon>
        <taxon>Euglenozoa</taxon>
        <taxon>Kinetoplastea</taxon>
        <taxon>Metakinetoplastina</taxon>
        <taxon>Trypanosomatida</taxon>
        <taxon>Trypanosomatidae</taxon>
        <taxon>Strigomonadinae</taxon>
        <taxon>Angomonas</taxon>
    </lineage>
</organism>
<proteinExistence type="predicted"/>
<evidence type="ECO:0000256" key="5">
    <source>
        <dbReference type="ARBA" id="ARBA00022989"/>
    </source>
</evidence>
<evidence type="ECO:0000256" key="8">
    <source>
        <dbReference type="ARBA" id="ARBA00023180"/>
    </source>
</evidence>
<protein>
    <recommendedName>
        <fullName evidence="12">Leucine-rich repeat-containing N-terminal plant-type domain-containing protein</fullName>
    </recommendedName>
</protein>
<dbReference type="PANTHER" id="PTHR48052">
    <property type="entry name" value="UNNAMED PRODUCT"/>
    <property type="match status" value="1"/>
</dbReference>
<feature type="signal peptide" evidence="11">
    <location>
        <begin position="1"/>
        <end position="23"/>
    </location>
</feature>
<evidence type="ECO:0000256" key="6">
    <source>
        <dbReference type="ARBA" id="ARBA00023136"/>
    </source>
</evidence>
<dbReference type="InterPro" id="IPR013210">
    <property type="entry name" value="LRR_N_plant-typ"/>
</dbReference>
<dbReference type="Proteomes" id="UP000515908">
    <property type="component" value="Chromosome 17"/>
</dbReference>
<evidence type="ECO:0000313" key="14">
    <source>
        <dbReference type="Proteomes" id="UP000515908"/>
    </source>
</evidence>
<feature type="transmembrane region" description="Helical" evidence="10">
    <location>
        <begin position="173"/>
        <end position="195"/>
    </location>
</feature>
<dbReference type="GO" id="GO:0012505">
    <property type="term" value="C:endomembrane system"/>
    <property type="evidence" value="ECO:0007669"/>
    <property type="project" value="UniProtKB-SubCell"/>
</dbReference>
<sequence length="196" mass="21318">MRSCFLSRTLLCVALLATSLVAGLQVEDHPLEDATVQFLKLFRQEFPILRYLWPNNTACCRWRGVACQAEGRVTLQLSGVIPSHQRVPLPSLNTTAYRAIDFSRVQLQAVYLSGNPSVSGTISPRWGDLTQLHTLHLADMNLTGTVPAEVRRQVKELNVTGNAQLNGGGSDSAAAGTVTTSMVTLLVTLLLSLVLF</sequence>
<evidence type="ECO:0000256" key="9">
    <source>
        <dbReference type="ARBA" id="ARBA00037847"/>
    </source>
</evidence>
<evidence type="ECO:0000256" key="2">
    <source>
        <dbReference type="ARBA" id="ARBA00022475"/>
    </source>
</evidence>
<feature type="chain" id="PRO_5028848675" description="Leucine-rich repeat-containing N-terminal plant-type domain-containing protein" evidence="11">
    <location>
        <begin position="24"/>
        <end position="196"/>
    </location>
</feature>
<evidence type="ECO:0000256" key="11">
    <source>
        <dbReference type="SAM" id="SignalP"/>
    </source>
</evidence>
<keyword evidence="7" id="KW-0675">Receptor</keyword>
<evidence type="ECO:0000256" key="10">
    <source>
        <dbReference type="SAM" id="Phobius"/>
    </source>
</evidence>
<dbReference type="Gene3D" id="3.80.10.10">
    <property type="entry name" value="Ribonuclease Inhibitor"/>
    <property type="match status" value="1"/>
</dbReference>
<gene>
    <name evidence="13" type="ORF">ADEAN_000794200</name>
</gene>
<keyword evidence="8" id="KW-0325">Glycoprotein</keyword>
<dbReference type="InterPro" id="IPR032675">
    <property type="entry name" value="LRR_dom_sf"/>
</dbReference>
<evidence type="ECO:0000256" key="7">
    <source>
        <dbReference type="ARBA" id="ARBA00023170"/>
    </source>
</evidence>
<dbReference type="VEuPathDB" id="TriTrypDB:ADEAN_000794200"/>
<evidence type="ECO:0000256" key="3">
    <source>
        <dbReference type="ARBA" id="ARBA00022692"/>
    </source>
</evidence>
<dbReference type="AlphaFoldDB" id="A0A7G2CNC3"/>
<keyword evidence="2" id="KW-1003">Cell membrane</keyword>
<evidence type="ECO:0000256" key="4">
    <source>
        <dbReference type="ARBA" id="ARBA00022729"/>
    </source>
</evidence>
<keyword evidence="3 10" id="KW-0812">Transmembrane</keyword>
<reference evidence="13 14" key="1">
    <citation type="submission" date="2020-08" db="EMBL/GenBank/DDBJ databases">
        <authorList>
            <person name="Newling K."/>
            <person name="Davey J."/>
            <person name="Forrester S."/>
        </authorList>
    </citation>
    <scope>NUCLEOTIDE SEQUENCE [LARGE SCALE GENOMIC DNA]</scope>
    <source>
        <strain evidence="14">Crithidia deanei Carvalho (ATCC PRA-265)</strain>
    </source>
</reference>
<feature type="domain" description="Leucine-rich repeat-containing N-terminal plant-type" evidence="12">
    <location>
        <begin position="53"/>
        <end position="67"/>
    </location>
</feature>